<dbReference type="Proteomes" id="UP000001623">
    <property type="component" value="Chromosome"/>
</dbReference>
<evidence type="ECO:0000313" key="2">
    <source>
        <dbReference type="Proteomes" id="UP000001623"/>
    </source>
</evidence>
<dbReference type="Gene3D" id="3.30.450.150">
    <property type="entry name" value="Haem-degrading domain"/>
    <property type="match status" value="1"/>
</dbReference>
<dbReference type="InterPro" id="IPR052517">
    <property type="entry name" value="GlcG_carb_metab_protein"/>
</dbReference>
<dbReference type="PANTHER" id="PTHR34309:SF1">
    <property type="entry name" value="PROTEIN GLCG"/>
    <property type="match status" value="1"/>
</dbReference>
<dbReference type="InterPro" id="IPR038084">
    <property type="entry name" value="PduO/GlcC-like_sf"/>
</dbReference>
<accession>F7YBM3</accession>
<organism evidence="1 2">
    <name type="scientific">Mesorhizobium opportunistum (strain LMG 24607 / HAMBI 3007 / WSM2075)</name>
    <dbReference type="NCBI Taxonomy" id="536019"/>
    <lineage>
        <taxon>Bacteria</taxon>
        <taxon>Pseudomonadati</taxon>
        <taxon>Pseudomonadota</taxon>
        <taxon>Alphaproteobacteria</taxon>
        <taxon>Hyphomicrobiales</taxon>
        <taxon>Phyllobacteriaceae</taxon>
        <taxon>Mesorhizobium</taxon>
    </lineage>
</organism>
<dbReference type="HOGENOM" id="CLU_103773_2_2_5"/>
<reference evidence="1 2" key="1">
    <citation type="submission" date="2010-10" db="EMBL/GenBank/DDBJ databases">
        <title>Complete sequence of Mesorhizobium opportunistum WSM2075.</title>
        <authorList>
            <consortium name="US DOE Joint Genome Institute"/>
            <person name="Lucas S."/>
            <person name="Copeland A."/>
            <person name="Lapidus A."/>
            <person name="Cheng J.-F."/>
            <person name="Bruce D."/>
            <person name="Goodwin L."/>
            <person name="Pitluck S."/>
            <person name="Chertkov O."/>
            <person name="Misra M."/>
            <person name="Detter J.C."/>
            <person name="Han C."/>
            <person name="Tapia R."/>
            <person name="Land M."/>
            <person name="Hauser L."/>
            <person name="Kyrpides N."/>
            <person name="Ovchinnikova G."/>
            <person name="Mavrommatis K.M."/>
            <person name="Tiwari R.P."/>
            <person name="Howieson J.G."/>
            <person name="O'Hara G.W."/>
            <person name="Nandasena K.G."/>
            <person name="Woyke T."/>
        </authorList>
    </citation>
    <scope>NUCLEOTIDE SEQUENCE [LARGE SCALE GENOMIC DNA]</scope>
    <source>
        <strain evidence="2">LMG 24607 / HAMBI 3007 / WSM2075</strain>
    </source>
</reference>
<dbReference type="InterPro" id="IPR005624">
    <property type="entry name" value="PduO/GlcC-like"/>
</dbReference>
<dbReference type="RefSeq" id="WP_013895523.1">
    <property type="nucleotide sequence ID" value="NC_015675.1"/>
</dbReference>
<dbReference type="KEGG" id="mop:Mesop_4424"/>
<dbReference type="STRING" id="536019.Mesop_4424"/>
<evidence type="ECO:0000313" key="1">
    <source>
        <dbReference type="EMBL" id="AEH88847.1"/>
    </source>
</evidence>
<dbReference type="AlphaFoldDB" id="F7YBM3"/>
<dbReference type="Pfam" id="PF03928">
    <property type="entry name" value="HbpS-like"/>
    <property type="match status" value="1"/>
</dbReference>
<gene>
    <name evidence="1" type="ordered locus">Mesop_4424</name>
</gene>
<dbReference type="SUPFAM" id="SSF143744">
    <property type="entry name" value="GlcG-like"/>
    <property type="match status" value="1"/>
</dbReference>
<dbReference type="PANTHER" id="PTHR34309">
    <property type="entry name" value="SLR1406 PROTEIN"/>
    <property type="match status" value="1"/>
</dbReference>
<dbReference type="eggNOG" id="COG3193">
    <property type="taxonomic scope" value="Bacteria"/>
</dbReference>
<evidence type="ECO:0008006" key="3">
    <source>
        <dbReference type="Google" id="ProtNLM"/>
    </source>
</evidence>
<dbReference type="EMBL" id="CP002279">
    <property type="protein sequence ID" value="AEH88847.1"/>
    <property type="molecule type" value="Genomic_DNA"/>
</dbReference>
<sequence length="130" mass="13426">MDLLTKAKSVAQRVEAEATKADVPVAVCIIDVHGNLVLQHRMNGAPVFALEISERKAYTSALVRLRTADILPLVQPGQSLYALPTVGGGRFCPMGGGIPLVDEDGKIYAGVGVSGGTAEEDVAIAEAAVG</sequence>
<name>F7YBM3_MESOW</name>
<protein>
    <recommendedName>
        <fullName evidence="3">Heme-binding protein</fullName>
    </recommendedName>
</protein>
<proteinExistence type="predicted"/>